<sequence>MSRPSGKTCLCSYPSAGRPTRSPRCLYPPARVPRPLITDPPPRVPRSDFCSPTPHHLGQANGRKTNT</sequence>
<keyword evidence="3" id="KW-1185">Reference proteome</keyword>
<gene>
    <name evidence="2" type="ORF">CesoFtcFv8_000247</name>
</gene>
<evidence type="ECO:0000313" key="2">
    <source>
        <dbReference type="EMBL" id="KAK5930076.1"/>
    </source>
</evidence>
<accession>A0AAN8DVY4</accession>
<feature type="region of interest" description="Disordered" evidence="1">
    <location>
        <begin position="1"/>
        <end position="67"/>
    </location>
</feature>
<name>A0AAN8DVY4_9TELE</name>
<reference evidence="2 3" key="1">
    <citation type="journal article" date="2023" name="Mol. Biol. Evol.">
        <title>Genomics of Secondarily Temperate Adaptation in the Only Non-Antarctic Icefish.</title>
        <authorList>
            <person name="Rivera-Colon A.G."/>
            <person name="Rayamajhi N."/>
            <person name="Minhas B.F."/>
            <person name="Madrigal G."/>
            <person name="Bilyk K.T."/>
            <person name="Yoon V."/>
            <person name="Hune M."/>
            <person name="Gregory S."/>
            <person name="Cheng C.H.C."/>
            <person name="Catchen J.M."/>
        </authorList>
    </citation>
    <scope>NUCLEOTIDE SEQUENCE [LARGE SCALE GENOMIC DNA]</scope>
    <source>
        <strain evidence="2">JC2023a</strain>
    </source>
</reference>
<protein>
    <submittedName>
        <fullName evidence="2">Uncharacterized protein</fullName>
    </submittedName>
</protein>
<evidence type="ECO:0000313" key="3">
    <source>
        <dbReference type="Proteomes" id="UP001335648"/>
    </source>
</evidence>
<evidence type="ECO:0000256" key="1">
    <source>
        <dbReference type="SAM" id="MobiDB-lite"/>
    </source>
</evidence>
<dbReference type="Proteomes" id="UP001335648">
    <property type="component" value="Unassembled WGS sequence"/>
</dbReference>
<proteinExistence type="predicted"/>
<dbReference type="AlphaFoldDB" id="A0AAN8DVY4"/>
<dbReference type="EMBL" id="JAULUE010000178">
    <property type="protein sequence ID" value="KAK5930076.1"/>
    <property type="molecule type" value="Genomic_DNA"/>
</dbReference>
<organism evidence="2 3">
    <name type="scientific">Champsocephalus esox</name>
    <name type="common">pike icefish</name>
    <dbReference type="NCBI Taxonomy" id="159716"/>
    <lineage>
        <taxon>Eukaryota</taxon>
        <taxon>Metazoa</taxon>
        <taxon>Chordata</taxon>
        <taxon>Craniata</taxon>
        <taxon>Vertebrata</taxon>
        <taxon>Euteleostomi</taxon>
        <taxon>Actinopterygii</taxon>
        <taxon>Neopterygii</taxon>
        <taxon>Teleostei</taxon>
        <taxon>Neoteleostei</taxon>
        <taxon>Acanthomorphata</taxon>
        <taxon>Eupercaria</taxon>
        <taxon>Perciformes</taxon>
        <taxon>Notothenioidei</taxon>
        <taxon>Channichthyidae</taxon>
        <taxon>Champsocephalus</taxon>
    </lineage>
</organism>
<comment type="caution">
    <text evidence="2">The sequence shown here is derived from an EMBL/GenBank/DDBJ whole genome shotgun (WGS) entry which is preliminary data.</text>
</comment>